<accession>A0A562QX15</accession>
<dbReference type="RefSeq" id="WP_144686875.1">
    <property type="nucleotide sequence ID" value="NZ_VLLC01000075.1"/>
</dbReference>
<dbReference type="InterPro" id="IPR025668">
    <property type="entry name" value="Tnp_DDE_dom"/>
</dbReference>
<organism evidence="3 4">
    <name type="scientific">Desulfobotulus alkaliphilus</name>
    <dbReference type="NCBI Taxonomy" id="622671"/>
    <lineage>
        <taxon>Bacteria</taxon>
        <taxon>Pseudomonadati</taxon>
        <taxon>Thermodesulfobacteriota</taxon>
        <taxon>Desulfobacteria</taxon>
        <taxon>Desulfobacterales</taxon>
        <taxon>Desulfobacteraceae</taxon>
        <taxon>Desulfobotulus</taxon>
    </lineage>
</organism>
<dbReference type="OrthoDB" id="9815173at2"/>
<feature type="domain" description="Transposase DDE" evidence="2">
    <location>
        <begin position="191"/>
        <end position="306"/>
    </location>
</feature>
<dbReference type="Proteomes" id="UP000318307">
    <property type="component" value="Unassembled WGS sequence"/>
</dbReference>
<feature type="transmembrane region" description="Helical" evidence="1">
    <location>
        <begin position="239"/>
        <end position="259"/>
    </location>
</feature>
<dbReference type="AlphaFoldDB" id="A0A562QX15"/>
<comment type="caution">
    <text evidence="3">The sequence shown here is derived from an EMBL/GenBank/DDBJ whole genome shotgun (WGS) entry which is preliminary data.</text>
</comment>
<keyword evidence="1" id="KW-1133">Transmembrane helix</keyword>
<name>A0A562QX15_9BACT</name>
<keyword evidence="1" id="KW-0812">Transmembrane</keyword>
<protein>
    <submittedName>
        <fullName evidence="3">DDE family transposase</fullName>
    </submittedName>
</protein>
<evidence type="ECO:0000313" key="4">
    <source>
        <dbReference type="Proteomes" id="UP000318307"/>
    </source>
</evidence>
<keyword evidence="4" id="KW-1185">Reference proteome</keyword>
<evidence type="ECO:0000256" key="1">
    <source>
        <dbReference type="SAM" id="Phobius"/>
    </source>
</evidence>
<dbReference type="EMBL" id="VLLC01000075">
    <property type="protein sequence ID" value="TWI61349.1"/>
    <property type="molecule type" value="Genomic_DNA"/>
</dbReference>
<reference evidence="3 4" key="1">
    <citation type="submission" date="2019-07" db="EMBL/GenBank/DDBJ databases">
        <title>Genome sequencing of 100 strains of the haloalkaliphilic chemolithoautotrophic sulfur-oxidizing bacterium Thioalkalivibrio.</title>
        <authorList>
            <person name="Muyzer G."/>
        </authorList>
    </citation>
    <scope>NUCLEOTIDE SEQUENCE [LARGE SCALE GENOMIC DNA]</scope>
    <source>
        <strain evidence="3 4">ASO4-4</strain>
    </source>
</reference>
<evidence type="ECO:0000259" key="2">
    <source>
        <dbReference type="Pfam" id="PF13701"/>
    </source>
</evidence>
<sequence>MELKNLCRYKKEPDFRFNVFWAEHKLLLYSEFRDGNVPAGFKQTQVLKEATRQLPGSVKKVRVRSDTAGYEHEFLAYCDDGGDSRFGRIEFAVGCPVTMAFKNAVNEIPEDSWEIFTDSEQRNKIGQRKEWAEVCFVPNKIAKKKTGREYRYLVTREVILEQEEIPGMEEEKEYPFPTATMNGKKYKIFGIMTNMDWHGEKLIQWLYKRCGESEEVHRAMKEDFAGGRLPSSNLGVNAAWWWIMILALNLHAAMKLLALGEDWVTRKMKIIRFKRIHIPAHIYEKARVLIIRCTRAVGWISEIRKKISMLIV</sequence>
<dbReference type="Pfam" id="PF13701">
    <property type="entry name" value="DDE_Tnp_1_4"/>
    <property type="match status" value="1"/>
</dbReference>
<gene>
    <name evidence="3" type="ORF">LZ24_03452</name>
</gene>
<evidence type="ECO:0000313" key="3">
    <source>
        <dbReference type="EMBL" id="TWI61349.1"/>
    </source>
</evidence>
<proteinExistence type="predicted"/>
<keyword evidence="1" id="KW-0472">Membrane</keyword>